<feature type="region of interest" description="Disordered" evidence="1">
    <location>
        <begin position="194"/>
        <end position="222"/>
    </location>
</feature>
<dbReference type="Pfam" id="PF02201">
    <property type="entry name" value="SWIB"/>
    <property type="match status" value="2"/>
</dbReference>
<dbReference type="InterPro" id="IPR003121">
    <property type="entry name" value="SWIB_MDM2_domain"/>
</dbReference>
<feature type="domain" description="DM2" evidence="2">
    <location>
        <begin position="230"/>
        <end position="307"/>
    </location>
</feature>
<dbReference type="PANTHER" id="PTHR13844">
    <property type="entry name" value="SWI/SNF-RELATED MATRIX-ASSOCIATED ACTIN-DEPENDENT REGULATOR OF CHROMATIN SUBFAMILY D"/>
    <property type="match status" value="1"/>
</dbReference>
<evidence type="ECO:0000259" key="2">
    <source>
        <dbReference type="PROSITE" id="PS51925"/>
    </source>
</evidence>
<evidence type="ECO:0000256" key="1">
    <source>
        <dbReference type="SAM" id="MobiDB-lite"/>
    </source>
</evidence>
<dbReference type="CDD" id="cd10567">
    <property type="entry name" value="SWIB-MDM2_like"/>
    <property type="match status" value="2"/>
</dbReference>
<proteinExistence type="predicted"/>
<reference evidence="3 4" key="1">
    <citation type="submission" date="2017-03" db="EMBL/GenBank/DDBJ databases">
        <title>WGS assembly of Porphyra umbilicalis.</title>
        <authorList>
            <person name="Brawley S.H."/>
            <person name="Blouin N.A."/>
            <person name="Ficko-Blean E."/>
            <person name="Wheeler G.L."/>
            <person name="Lohr M."/>
            <person name="Goodson H.V."/>
            <person name="Jenkins J.W."/>
            <person name="Blaby-Haas C.E."/>
            <person name="Helliwell K.E."/>
            <person name="Chan C."/>
            <person name="Marriage T."/>
            <person name="Bhattacharya D."/>
            <person name="Klein A.S."/>
            <person name="Badis Y."/>
            <person name="Brodie J."/>
            <person name="Cao Y."/>
            <person name="Collen J."/>
            <person name="Dittami S.M."/>
            <person name="Gachon C.M."/>
            <person name="Green B.R."/>
            <person name="Karpowicz S."/>
            <person name="Kim J.W."/>
            <person name="Kudahl U."/>
            <person name="Lin S."/>
            <person name="Michel G."/>
            <person name="Mittag M."/>
            <person name="Olson B.J."/>
            <person name="Pangilinan J."/>
            <person name="Peng Y."/>
            <person name="Qiu H."/>
            <person name="Shu S."/>
            <person name="Singer J.T."/>
            <person name="Smith A.G."/>
            <person name="Sprecher B.N."/>
            <person name="Wagner V."/>
            <person name="Wang W."/>
            <person name="Wang Z.-Y."/>
            <person name="Yan J."/>
            <person name="Yarish C."/>
            <person name="Zoeuner-Riek S."/>
            <person name="Zhuang Y."/>
            <person name="Zou Y."/>
            <person name="Lindquist E.A."/>
            <person name="Grimwood J."/>
            <person name="Barry K."/>
            <person name="Rokhsar D.S."/>
            <person name="Schmutz J."/>
            <person name="Stiller J.W."/>
            <person name="Grossman A.R."/>
            <person name="Prochnik S.E."/>
        </authorList>
    </citation>
    <scope>NUCLEOTIDE SEQUENCE [LARGE SCALE GENOMIC DNA]</scope>
    <source>
        <strain evidence="3">4086291</strain>
    </source>
</reference>
<dbReference type="EMBL" id="KV918794">
    <property type="protein sequence ID" value="OSX79283.1"/>
    <property type="molecule type" value="Genomic_DNA"/>
</dbReference>
<keyword evidence="4" id="KW-1185">Reference proteome</keyword>
<dbReference type="SUPFAM" id="SSF47592">
    <property type="entry name" value="SWIB/MDM2 domain"/>
    <property type="match status" value="2"/>
</dbReference>
<evidence type="ECO:0000313" key="4">
    <source>
        <dbReference type="Proteomes" id="UP000218209"/>
    </source>
</evidence>
<dbReference type="InterPro" id="IPR019835">
    <property type="entry name" value="SWIB_domain"/>
</dbReference>
<dbReference type="PROSITE" id="PS51925">
    <property type="entry name" value="SWIB_MDM2"/>
    <property type="match status" value="2"/>
</dbReference>
<dbReference type="InterPro" id="IPR036885">
    <property type="entry name" value="SWIB_MDM2_dom_sf"/>
</dbReference>
<dbReference type="Gene3D" id="1.10.245.10">
    <property type="entry name" value="SWIB/MDM2 domain"/>
    <property type="match status" value="2"/>
</dbReference>
<dbReference type="Proteomes" id="UP000218209">
    <property type="component" value="Unassembled WGS sequence"/>
</dbReference>
<accession>A0A1X6PF16</accession>
<gene>
    <name evidence="3" type="ORF">BU14_0082s0048</name>
</gene>
<name>A0A1X6PF16_PORUM</name>
<organism evidence="3 4">
    <name type="scientific">Porphyra umbilicalis</name>
    <name type="common">Purple laver</name>
    <name type="synonym">Red alga</name>
    <dbReference type="NCBI Taxonomy" id="2786"/>
    <lineage>
        <taxon>Eukaryota</taxon>
        <taxon>Rhodophyta</taxon>
        <taxon>Bangiophyceae</taxon>
        <taxon>Bangiales</taxon>
        <taxon>Bangiaceae</taxon>
        <taxon>Porphyra</taxon>
    </lineage>
</organism>
<dbReference type="SMART" id="SM00151">
    <property type="entry name" value="SWIB"/>
    <property type="match status" value="2"/>
</dbReference>
<sequence length="308" mass="33142">MMAAAFTGACAPVLGQALAPWRLAVSRSLRATSSSFVAARPPPMAALVASRRGAMAAPAGRSAGARRVWSMAVVADAEPVAPRRLKGVHKPVAVTGPLLEFAGVPISTRPELIRAISAYVKKANLQLAEDKRYFKVDPKLRKILGVDACAFLSISKYLTPHLKKPEDVSPALAKQASEMVDAANAAADKFEAETPYDDDEVTGKKSYKRKAKKNSNKALGPARAKEEGTGIFRPLKLSKTLSKVCGAETLSRPEAVKAMWRYIKLNKLQSPGDGRVIICDSLLKELFGCDKTDAFAMNKLLTPHLSKM</sequence>
<evidence type="ECO:0000313" key="3">
    <source>
        <dbReference type="EMBL" id="OSX79283.1"/>
    </source>
</evidence>
<dbReference type="OrthoDB" id="5362at2759"/>
<dbReference type="AlphaFoldDB" id="A0A1X6PF16"/>
<feature type="domain" description="DM2" evidence="2">
    <location>
        <begin position="87"/>
        <end position="164"/>
    </location>
</feature>
<feature type="compositionally biased region" description="Basic residues" evidence="1">
    <location>
        <begin position="205"/>
        <end position="215"/>
    </location>
</feature>
<protein>
    <recommendedName>
        <fullName evidence="2">DM2 domain-containing protein</fullName>
    </recommendedName>
</protein>